<dbReference type="InterPro" id="IPR000531">
    <property type="entry name" value="Beta-barrel_TonB"/>
</dbReference>
<feature type="short sequence motif" description="TonB C-terminal box" evidence="11">
    <location>
        <begin position="671"/>
        <end position="688"/>
    </location>
</feature>
<gene>
    <name evidence="16" type="ORF">GCM10011415_23190</name>
</gene>
<evidence type="ECO:0000256" key="6">
    <source>
        <dbReference type="ARBA" id="ARBA00023065"/>
    </source>
</evidence>
<evidence type="ECO:0000256" key="3">
    <source>
        <dbReference type="ARBA" id="ARBA00022452"/>
    </source>
</evidence>
<keyword evidence="6" id="KW-0406">Ion transport</keyword>
<dbReference type="InterPro" id="IPR010917">
    <property type="entry name" value="TonB_rcpt_CS"/>
</dbReference>
<dbReference type="GO" id="GO:0015344">
    <property type="term" value="F:siderophore uptake transmembrane transporter activity"/>
    <property type="evidence" value="ECO:0007669"/>
    <property type="project" value="TreeGrafter"/>
</dbReference>
<dbReference type="Pfam" id="PF00593">
    <property type="entry name" value="TonB_dep_Rec_b-barrel"/>
    <property type="match status" value="1"/>
</dbReference>
<comment type="caution">
    <text evidence="16">The sequence shown here is derived from an EMBL/GenBank/DDBJ whole genome shotgun (WGS) entry which is preliminary data.</text>
</comment>
<evidence type="ECO:0000313" key="16">
    <source>
        <dbReference type="EMBL" id="GGG74131.1"/>
    </source>
</evidence>
<dbReference type="Proteomes" id="UP000617145">
    <property type="component" value="Unassembled WGS sequence"/>
</dbReference>
<name>A0A8J2ZKF4_9RHOB</name>
<dbReference type="Gene3D" id="2.40.170.20">
    <property type="entry name" value="TonB-dependent receptor, beta-barrel domain"/>
    <property type="match status" value="1"/>
</dbReference>
<evidence type="ECO:0000256" key="11">
    <source>
        <dbReference type="PROSITE-ProRule" id="PRU10144"/>
    </source>
</evidence>
<dbReference type="PROSITE" id="PS52016">
    <property type="entry name" value="TONB_DEPENDENT_REC_3"/>
    <property type="match status" value="1"/>
</dbReference>
<keyword evidence="7 12" id="KW-0798">TonB box</keyword>
<evidence type="ECO:0000256" key="8">
    <source>
        <dbReference type="ARBA" id="ARBA00023136"/>
    </source>
</evidence>
<evidence type="ECO:0000256" key="12">
    <source>
        <dbReference type="RuleBase" id="RU003357"/>
    </source>
</evidence>
<reference evidence="16" key="1">
    <citation type="journal article" date="2014" name="Int. J. Syst. Evol. Microbiol.">
        <title>Complete genome sequence of Corynebacterium casei LMG S-19264T (=DSM 44701T), isolated from a smear-ripened cheese.</title>
        <authorList>
            <consortium name="US DOE Joint Genome Institute (JGI-PGF)"/>
            <person name="Walter F."/>
            <person name="Albersmeier A."/>
            <person name="Kalinowski J."/>
            <person name="Ruckert C."/>
        </authorList>
    </citation>
    <scope>NUCLEOTIDE SEQUENCE</scope>
    <source>
        <strain evidence="16">CGMCC 1.15762</strain>
    </source>
</reference>
<evidence type="ECO:0000256" key="4">
    <source>
        <dbReference type="ARBA" id="ARBA00022692"/>
    </source>
</evidence>
<protein>
    <submittedName>
        <fullName evidence="16">Colicin receptor</fullName>
    </submittedName>
</protein>
<dbReference type="Gene3D" id="2.170.130.10">
    <property type="entry name" value="TonB-dependent receptor, plug domain"/>
    <property type="match status" value="1"/>
</dbReference>
<organism evidence="16 17">
    <name type="scientific">Salipiger pallidus</name>
    <dbReference type="NCBI Taxonomy" id="1775170"/>
    <lineage>
        <taxon>Bacteria</taxon>
        <taxon>Pseudomonadati</taxon>
        <taxon>Pseudomonadota</taxon>
        <taxon>Alphaproteobacteria</taxon>
        <taxon>Rhodobacterales</taxon>
        <taxon>Roseobacteraceae</taxon>
        <taxon>Salipiger</taxon>
    </lineage>
</organism>
<comment type="subcellular location">
    <subcellularLocation>
        <location evidence="1 10">Cell outer membrane</location>
        <topology evidence="1 10">Multi-pass membrane protein</topology>
    </subcellularLocation>
</comment>
<evidence type="ECO:0000256" key="5">
    <source>
        <dbReference type="ARBA" id="ARBA00022729"/>
    </source>
</evidence>
<dbReference type="InterPro" id="IPR036942">
    <property type="entry name" value="Beta-barrel_TonB_sf"/>
</dbReference>
<keyword evidence="16" id="KW-0675">Receptor</keyword>
<dbReference type="PANTHER" id="PTHR30069">
    <property type="entry name" value="TONB-DEPENDENT OUTER MEMBRANE RECEPTOR"/>
    <property type="match status" value="1"/>
</dbReference>
<evidence type="ECO:0000256" key="2">
    <source>
        <dbReference type="ARBA" id="ARBA00022448"/>
    </source>
</evidence>
<keyword evidence="2 10" id="KW-0813">Transport</keyword>
<keyword evidence="4 10" id="KW-0812">Transmembrane</keyword>
<comment type="similarity">
    <text evidence="10 12">Belongs to the TonB-dependent receptor family.</text>
</comment>
<keyword evidence="3 10" id="KW-1134">Transmembrane beta strand</keyword>
<feature type="domain" description="TonB-dependent receptor-like beta-barrel" evidence="14">
    <location>
        <begin position="230"/>
        <end position="661"/>
    </location>
</feature>
<evidence type="ECO:0000256" key="1">
    <source>
        <dbReference type="ARBA" id="ARBA00004571"/>
    </source>
</evidence>
<dbReference type="GO" id="GO:0009279">
    <property type="term" value="C:cell outer membrane"/>
    <property type="evidence" value="ECO:0007669"/>
    <property type="project" value="UniProtKB-SubCell"/>
</dbReference>
<feature type="domain" description="TonB-dependent receptor plug" evidence="15">
    <location>
        <begin position="53"/>
        <end position="161"/>
    </location>
</feature>
<dbReference type="SUPFAM" id="SSF56935">
    <property type="entry name" value="Porins"/>
    <property type="match status" value="1"/>
</dbReference>
<reference evidence="16" key="2">
    <citation type="submission" date="2020-09" db="EMBL/GenBank/DDBJ databases">
        <authorList>
            <person name="Sun Q."/>
            <person name="Zhou Y."/>
        </authorList>
    </citation>
    <scope>NUCLEOTIDE SEQUENCE</scope>
    <source>
        <strain evidence="16">CGMCC 1.15762</strain>
    </source>
</reference>
<dbReference type="PANTHER" id="PTHR30069:SF53">
    <property type="entry name" value="COLICIN I RECEPTOR-RELATED"/>
    <property type="match status" value="1"/>
</dbReference>
<feature type="signal peptide" evidence="13">
    <location>
        <begin position="1"/>
        <end position="27"/>
    </location>
</feature>
<keyword evidence="5 13" id="KW-0732">Signal</keyword>
<evidence type="ECO:0000256" key="13">
    <source>
        <dbReference type="SAM" id="SignalP"/>
    </source>
</evidence>
<dbReference type="PROSITE" id="PS01156">
    <property type="entry name" value="TONB_DEPENDENT_REC_2"/>
    <property type="match status" value="1"/>
</dbReference>
<sequence>MPLSSSSVRRVLLAGTALGALGLPAHAQDAVNLDAYDLGTITITAGGFEQLVENAPGSVSVITREDLEAGQVNSLEEALAGVQGVVTTGIAKEKDISIRGLPGDYTLILVDGVRQGTRESRPNGSSGYEQSYIPPVSAIERIEVVRGPMSSLYGSEAMGGVVNIITRPVPEEWSGEVTVETTLPEDGDDGSSQALSFYLAGPMIQDKLGLQLWGRGFGQEESQIFDGNDGTRDRSLSGRLSWAIAPGHSMFLEAGRTALDRTRNVGDSVDPDARRANDGRTLNTREHVTLKYNGTFGNTDADVSLSREWGTRETWGRDADTGRMEKSDREPEIRNTTLDAKFTTPFQLGGDHTLVFGGQWTENTLTDTNPGALGAPVEEYEVEQWALFVEDEWWITSTFALTGGLRYTDHENYGGEWTPRLYAVWNATDALTIKGGVSKGFKAPGLRQTVDGYYYTTGGGPGRGVMIGDPDLQPETSTSYELSAIYTDSSWDVGATLFQTDFRDKIESYSTGVPITVGGIDYESLWEYDNVGKARIRGLELSGSWNATEDLRFRATYTYTDSEQQSGDYEGLPLMRTPENTASLRADWQTPVSGLAAWGTVNYHGREINAGSRIGSNGSVYERDEDGDVIAYEYDPYTTVDLGGSYEFNETVTMNAAIYNVTDERLTSTNNNSVGEGRRLWLGLTAKF</sequence>
<dbReference type="InterPro" id="IPR037066">
    <property type="entry name" value="Plug_dom_sf"/>
</dbReference>
<dbReference type="InterPro" id="IPR039426">
    <property type="entry name" value="TonB-dep_rcpt-like"/>
</dbReference>
<evidence type="ECO:0000259" key="15">
    <source>
        <dbReference type="Pfam" id="PF07715"/>
    </source>
</evidence>
<feature type="chain" id="PRO_5035225936" evidence="13">
    <location>
        <begin position="28"/>
        <end position="688"/>
    </location>
</feature>
<evidence type="ECO:0000256" key="10">
    <source>
        <dbReference type="PROSITE-ProRule" id="PRU01360"/>
    </source>
</evidence>
<dbReference type="RefSeq" id="WP_188790383.1">
    <property type="nucleotide sequence ID" value="NZ_BMJV01000004.1"/>
</dbReference>
<accession>A0A8J2ZKF4</accession>
<evidence type="ECO:0000313" key="17">
    <source>
        <dbReference type="Proteomes" id="UP000617145"/>
    </source>
</evidence>
<dbReference type="GO" id="GO:0044718">
    <property type="term" value="P:siderophore transmembrane transport"/>
    <property type="evidence" value="ECO:0007669"/>
    <property type="project" value="TreeGrafter"/>
</dbReference>
<keyword evidence="8 10" id="KW-0472">Membrane</keyword>
<dbReference type="Pfam" id="PF07715">
    <property type="entry name" value="Plug"/>
    <property type="match status" value="1"/>
</dbReference>
<dbReference type="EMBL" id="BMJV01000004">
    <property type="protein sequence ID" value="GGG74131.1"/>
    <property type="molecule type" value="Genomic_DNA"/>
</dbReference>
<keyword evidence="9 10" id="KW-0998">Cell outer membrane</keyword>
<dbReference type="AlphaFoldDB" id="A0A8J2ZKF4"/>
<evidence type="ECO:0000259" key="14">
    <source>
        <dbReference type="Pfam" id="PF00593"/>
    </source>
</evidence>
<evidence type="ECO:0000256" key="9">
    <source>
        <dbReference type="ARBA" id="ARBA00023237"/>
    </source>
</evidence>
<dbReference type="CDD" id="cd01347">
    <property type="entry name" value="ligand_gated_channel"/>
    <property type="match status" value="1"/>
</dbReference>
<dbReference type="InterPro" id="IPR012910">
    <property type="entry name" value="Plug_dom"/>
</dbReference>
<proteinExistence type="inferred from homology"/>
<keyword evidence="17" id="KW-1185">Reference proteome</keyword>
<evidence type="ECO:0000256" key="7">
    <source>
        <dbReference type="ARBA" id="ARBA00023077"/>
    </source>
</evidence>